<dbReference type="PANTHER" id="PTHR43553">
    <property type="entry name" value="HEAVY METAL TRANSPORTER"/>
    <property type="match status" value="1"/>
</dbReference>
<feature type="region of interest" description="Disordered" evidence="9">
    <location>
        <begin position="333"/>
        <end position="368"/>
    </location>
</feature>
<name>A0ABP6RK70_9MICC</name>
<comment type="caution">
    <text evidence="12">The sequence shown here is derived from an EMBL/GenBank/DDBJ whole genome shotgun (WGS) entry which is preliminary data.</text>
</comment>
<dbReference type="Gene3D" id="3.40.50.300">
    <property type="entry name" value="P-loop containing nucleotide triphosphate hydrolases"/>
    <property type="match status" value="2"/>
</dbReference>
<protein>
    <submittedName>
        <fullName evidence="12">ATP-binding cassette domain-containing protein</fullName>
    </submittedName>
</protein>
<feature type="compositionally biased region" description="Low complexity" evidence="9">
    <location>
        <begin position="335"/>
        <end position="345"/>
    </location>
</feature>
<dbReference type="InterPro" id="IPR017871">
    <property type="entry name" value="ABC_transporter-like_CS"/>
</dbReference>
<dbReference type="PROSITE" id="PS00211">
    <property type="entry name" value="ABC_TRANSPORTER_1"/>
    <property type="match status" value="2"/>
</dbReference>
<feature type="transmembrane region" description="Helical" evidence="10">
    <location>
        <begin position="768"/>
        <end position="786"/>
    </location>
</feature>
<dbReference type="InterPro" id="IPR003339">
    <property type="entry name" value="ABC/ECF_trnsptr_transmembrane"/>
</dbReference>
<feature type="transmembrane region" description="Helical" evidence="10">
    <location>
        <begin position="727"/>
        <end position="747"/>
    </location>
</feature>
<feature type="region of interest" description="Disordered" evidence="9">
    <location>
        <begin position="424"/>
        <end position="445"/>
    </location>
</feature>
<organism evidence="12 13">
    <name type="scientific">Nesterenkonia halobia</name>
    <dbReference type="NCBI Taxonomy" id="37922"/>
    <lineage>
        <taxon>Bacteria</taxon>
        <taxon>Bacillati</taxon>
        <taxon>Actinomycetota</taxon>
        <taxon>Actinomycetes</taxon>
        <taxon>Micrococcales</taxon>
        <taxon>Micrococcaceae</taxon>
        <taxon>Nesterenkonia</taxon>
    </lineage>
</organism>
<feature type="transmembrane region" description="Helical" evidence="10">
    <location>
        <begin position="687"/>
        <end position="707"/>
    </location>
</feature>
<evidence type="ECO:0000256" key="1">
    <source>
        <dbReference type="ARBA" id="ARBA00004141"/>
    </source>
</evidence>
<dbReference type="GO" id="GO:0005524">
    <property type="term" value="F:ATP binding"/>
    <property type="evidence" value="ECO:0007669"/>
    <property type="project" value="UniProtKB-KW"/>
</dbReference>
<evidence type="ECO:0000256" key="9">
    <source>
        <dbReference type="SAM" id="MobiDB-lite"/>
    </source>
</evidence>
<evidence type="ECO:0000256" key="2">
    <source>
        <dbReference type="ARBA" id="ARBA00005417"/>
    </source>
</evidence>
<keyword evidence="4 10" id="KW-0812">Transmembrane</keyword>
<evidence type="ECO:0000256" key="8">
    <source>
        <dbReference type="ARBA" id="ARBA00023136"/>
    </source>
</evidence>
<keyword evidence="13" id="KW-1185">Reference proteome</keyword>
<evidence type="ECO:0000256" key="5">
    <source>
        <dbReference type="ARBA" id="ARBA00022741"/>
    </source>
</evidence>
<feature type="transmembrane region" description="Helical" evidence="10">
    <location>
        <begin position="856"/>
        <end position="879"/>
    </location>
</feature>
<evidence type="ECO:0000256" key="3">
    <source>
        <dbReference type="ARBA" id="ARBA00022448"/>
    </source>
</evidence>
<dbReference type="RefSeq" id="WP_344722220.1">
    <property type="nucleotide sequence ID" value="NZ_BAAAYG010000016.1"/>
</dbReference>
<evidence type="ECO:0000256" key="10">
    <source>
        <dbReference type="SAM" id="Phobius"/>
    </source>
</evidence>
<feature type="transmembrane region" description="Helical" evidence="10">
    <location>
        <begin position="798"/>
        <end position="820"/>
    </location>
</feature>
<feature type="region of interest" description="Disordered" evidence="9">
    <location>
        <begin position="1"/>
        <end position="40"/>
    </location>
</feature>
<comment type="subcellular location">
    <subcellularLocation>
        <location evidence="1">Membrane</location>
        <topology evidence="1">Multi-pass membrane protein</topology>
    </subcellularLocation>
</comment>
<proteinExistence type="inferred from homology"/>
<dbReference type="InterPro" id="IPR027417">
    <property type="entry name" value="P-loop_NTPase"/>
</dbReference>
<feature type="compositionally biased region" description="Basic and acidic residues" evidence="9">
    <location>
        <begin position="595"/>
        <end position="613"/>
    </location>
</feature>
<sequence>MSATSTPRETLDGARRGTAPGVSGPSGSPTSRASDASVRPAGVEVRAESWTFQHADRPAPALADLDLHLAPGEKVLLAGPSGAGKSTLLHGLAGVLHDEDAVSAGTLRLDGAAPDAARGRAGLMQQDPESQVVLSRIGDDVAFAAENLAVEREQIWVRVREALDAVGLGPGIEGARADDVAEQLLDHPTAELSGGQKQRLALAGILAMRPGLLLLDEPTANLDPAGVAQVRDAVLAAAAATGPTLVVVEHRLGVWAEHCDTLVVLEAGGGVRRRVDAARVADDEPLREELAAMGLWVPDRPPQLPTWSPRRGVAEDGPAGVADEALLSAAGLAVGRTAPHRAPGAGRRRRRGPGRRRRPRAGSAPRPVLEGVDLTLRRGRALGLTGRNGAGKSTLLLSLAGLLPRHGGRLAAGTGLIGGSGGFGGSGDAGDTGATAGRERLGEDPGGWRAADLVARLGMVFQEPEHQFVRSTVREELALGAHQARRPGTSEPLFTAEQVEARVAELLERLRLTELAEANPFTLSGGEKRRLSVGTVLSAGPAVLLLDEPTFGQDAHTFAELVRLLREHLDAGGALIAVTHDAAFLQALDAEELRLGEEPSSPERRKEDADASAREPAAGSTVPMLSGVRIESALGRRGAPAKLAAVLLVTVALVATMDWVSSAVVIATGLLLVPAAGLRLGQFLKRLWPFAIGAVVAVWGTAVAAEASGETLLDLGFTTVSAGSLELGAAMGARALAIVIPSVLVFSTTDPTDLADGLAQQLRLPARFVLGALAAMRLLGLLAQHWTTIGHARRARGIGAHGGFVARVGATASQAFGLLVQAIRIATRLAVTMESRGFGAGPRTWARPARTDAADVGLILGGLVLAALATAVSILVGAWNPVW</sequence>
<dbReference type="SUPFAM" id="SSF52540">
    <property type="entry name" value="P-loop containing nucleoside triphosphate hydrolases"/>
    <property type="match status" value="2"/>
</dbReference>
<dbReference type="PROSITE" id="PS50893">
    <property type="entry name" value="ABC_TRANSPORTER_2"/>
    <property type="match status" value="2"/>
</dbReference>
<keyword evidence="8 10" id="KW-0472">Membrane</keyword>
<dbReference type="InterPro" id="IPR015856">
    <property type="entry name" value="ABC_transpr_CbiO/EcfA_su"/>
</dbReference>
<feature type="domain" description="ABC transporter" evidence="11">
    <location>
        <begin position="350"/>
        <end position="622"/>
    </location>
</feature>
<feature type="compositionally biased region" description="Basic residues" evidence="9">
    <location>
        <begin position="346"/>
        <end position="360"/>
    </location>
</feature>
<dbReference type="EMBL" id="BAAAYG010000016">
    <property type="protein sequence ID" value="GAA3288297.1"/>
    <property type="molecule type" value="Genomic_DNA"/>
</dbReference>
<dbReference type="Pfam" id="PF02361">
    <property type="entry name" value="CbiQ"/>
    <property type="match status" value="1"/>
</dbReference>
<reference evidence="13" key="1">
    <citation type="journal article" date="2019" name="Int. J. Syst. Evol. Microbiol.">
        <title>The Global Catalogue of Microorganisms (GCM) 10K type strain sequencing project: providing services to taxonomists for standard genome sequencing and annotation.</title>
        <authorList>
            <consortium name="The Broad Institute Genomics Platform"/>
            <consortium name="The Broad Institute Genome Sequencing Center for Infectious Disease"/>
            <person name="Wu L."/>
            <person name="Ma J."/>
        </authorList>
    </citation>
    <scope>NUCLEOTIDE SEQUENCE [LARGE SCALE GENOMIC DNA]</scope>
    <source>
        <strain evidence="13">JCM 11483</strain>
    </source>
</reference>
<dbReference type="Proteomes" id="UP001501736">
    <property type="component" value="Unassembled WGS sequence"/>
</dbReference>
<evidence type="ECO:0000256" key="6">
    <source>
        <dbReference type="ARBA" id="ARBA00022840"/>
    </source>
</evidence>
<dbReference type="InterPro" id="IPR050095">
    <property type="entry name" value="ECF_ABC_transporter_ATP-bd"/>
</dbReference>
<feature type="domain" description="ABC transporter" evidence="11">
    <location>
        <begin position="45"/>
        <end position="292"/>
    </location>
</feature>
<keyword evidence="6 12" id="KW-0067">ATP-binding</keyword>
<keyword evidence="7 10" id="KW-1133">Transmembrane helix</keyword>
<feature type="transmembrane region" description="Helical" evidence="10">
    <location>
        <begin position="643"/>
        <end position="675"/>
    </location>
</feature>
<evidence type="ECO:0000256" key="7">
    <source>
        <dbReference type="ARBA" id="ARBA00022989"/>
    </source>
</evidence>
<gene>
    <name evidence="12" type="ORF">GCM10020260_26580</name>
</gene>
<evidence type="ECO:0000313" key="12">
    <source>
        <dbReference type="EMBL" id="GAA3288297.1"/>
    </source>
</evidence>
<feature type="compositionally biased region" description="Low complexity" evidence="9">
    <location>
        <begin position="20"/>
        <end position="29"/>
    </location>
</feature>
<evidence type="ECO:0000256" key="4">
    <source>
        <dbReference type="ARBA" id="ARBA00022692"/>
    </source>
</evidence>
<keyword evidence="5" id="KW-0547">Nucleotide-binding</keyword>
<dbReference type="Pfam" id="PF00005">
    <property type="entry name" value="ABC_tran"/>
    <property type="match status" value="2"/>
</dbReference>
<dbReference type="CDD" id="cd03225">
    <property type="entry name" value="ABC_cobalt_CbiO_domain1"/>
    <property type="match status" value="2"/>
</dbReference>
<feature type="region of interest" description="Disordered" evidence="9">
    <location>
        <begin position="595"/>
        <end position="620"/>
    </location>
</feature>
<evidence type="ECO:0000259" key="11">
    <source>
        <dbReference type="PROSITE" id="PS50893"/>
    </source>
</evidence>
<dbReference type="CDD" id="cd16914">
    <property type="entry name" value="EcfT"/>
    <property type="match status" value="1"/>
</dbReference>
<evidence type="ECO:0000313" key="13">
    <source>
        <dbReference type="Proteomes" id="UP001501736"/>
    </source>
</evidence>
<keyword evidence="3" id="KW-0813">Transport</keyword>
<dbReference type="PANTHER" id="PTHR43553:SF24">
    <property type="entry name" value="ENERGY-COUPLING FACTOR TRANSPORTER ATP-BINDING PROTEIN ECFA1"/>
    <property type="match status" value="1"/>
</dbReference>
<dbReference type="SMART" id="SM00382">
    <property type="entry name" value="AAA"/>
    <property type="match status" value="2"/>
</dbReference>
<dbReference type="InterPro" id="IPR003593">
    <property type="entry name" value="AAA+_ATPase"/>
</dbReference>
<dbReference type="InterPro" id="IPR003439">
    <property type="entry name" value="ABC_transporter-like_ATP-bd"/>
</dbReference>
<comment type="similarity">
    <text evidence="2">Belongs to the ABC transporter superfamily.</text>
</comment>
<accession>A0ABP6RK70</accession>